<dbReference type="GeneID" id="15807723"/>
<dbReference type="OrthoDB" id="378564at2759"/>
<dbReference type="STRING" id="1537102.L1LGB0"/>
<gene>
    <name evidence="8" type="ORF">BEWA_043160</name>
</gene>
<dbReference type="GO" id="GO:0016020">
    <property type="term" value="C:membrane"/>
    <property type="evidence" value="ECO:0007669"/>
    <property type="project" value="UniProtKB-SubCell"/>
</dbReference>
<comment type="similarity">
    <text evidence="2">Belongs to the CLPTM1 family.</text>
</comment>
<keyword evidence="9" id="KW-1185">Reference proteome</keyword>
<keyword evidence="4 7" id="KW-1133">Transmembrane helix</keyword>
<dbReference type="EMBL" id="ACOU01000002">
    <property type="protein sequence ID" value="EKX74275.1"/>
    <property type="molecule type" value="Genomic_DNA"/>
</dbReference>
<evidence type="ECO:0000256" key="2">
    <source>
        <dbReference type="ARBA" id="ARBA00009310"/>
    </source>
</evidence>
<feature type="compositionally biased region" description="Basic and acidic residues" evidence="6">
    <location>
        <begin position="559"/>
        <end position="569"/>
    </location>
</feature>
<comment type="subcellular location">
    <subcellularLocation>
        <location evidence="1">Membrane</location>
        <topology evidence="1">Multi-pass membrane protein</topology>
    </subcellularLocation>
</comment>
<name>L1LGB0_THEEQ</name>
<dbReference type="Pfam" id="PF05602">
    <property type="entry name" value="CLPTM1"/>
    <property type="match status" value="1"/>
</dbReference>
<accession>L1LGB0</accession>
<evidence type="ECO:0000256" key="1">
    <source>
        <dbReference type="ARBA" id="ARBA00004141"/>
    </source>
</evidence>
<dbReference type="PANTHER" id="PTHR21347">
    <property type="entry name" value="CLEFT LIP AND PALATE ASSOCIATED TRANSMEMBRANE PROTEIN-RELATED"/>
    <property type="match status" value="1"/>
</dbReference>
<feature type="transmembrane region" description="Helical" evidence="7">
    <location>
        <begin position="327"/>
        <end position="351"/>
    </location>
</feature>
<dbReference type="RefSeq" id="XP_004833727.1">
    <property type="nucleotide sequence ID" value="XM_004833670.1"/>
</dbReference>
<evidence type="ECO:0000256" key="6">
    <source>
        <dbReference type="SAM" id="MobiDB-lite"/>
    </source>
</evidence>
<evidence type="ECO:0000256" key="7">
    <source>
        <dbReference type="SAM" id="Phobius"/>
    </source>
</evidence>
<feature type="transmembrane region" description="Helical" evidence="7">
    <location>
        <begin position="410"/>
        <end position="432"/>
    </location>
</feature>
<dbReference type="Proteomes" id="UP000031512">
    <property type="component" value="Unassembled WGS sequence"/>
</dbReference>
<evidence type="ECO:0000313" key="9">
    <source>
        <dbReference type="Proteomes" id="UP000031512"/>
    </source>
</evidence>
<evidence type="ECO:0000256" key="4">
    <source>
        <dbReference type="ARBA" id="ARBA00022989"/>
    </source>
</evidence>
<protein>
    <submittedName>
        <fullName evidence="8">Uncharacterized protein</fullName>
    </submittedName>
</protein>
<evidence type="ECO:0000256" key="3">
    <source>
        <dbReference type="ARBA" id="ARBA00022692"/>
    </source>
</evidence>
<organism evidence="8 9">
    <name type="scientific">Theileria equi strain WA</name>
    <dbReference type="NCBI Taxonomy" id="1537102"/>
    <lineage>
        <taxon>Eukaryota</taxon>
        <taxon>Sar</taxon>
        <taxon>Alveolata</taxon>
        <taxon>Apicomplexa</taxon>
        <taxon>Aconoidasida</taxon>
        <taxon>Piroplasmida</taxon>
        <taxon>Theileriidae</taxon>
        <taxon>Theileria</taxon>
    </lineage>
</organism>
<feature type="region of interest" description="Disordered" evidence="6">
    <location>
        <begin position="549"/>
        <end position="569"/>
    </location>
</feature>
<feature type="transmembrane region" description="Helical" evidence="7">
    <location>
        <begin position="294"/>
        <end position="315"/>
    </location>
</feature>
<evidence type="ECO:0000313" key="8">
    <source>
        <dbReference type="EMBL" id="EKX74275.1"/>
    </source>
</evidence>
<feature type="transmembrane region" description="Helical" evidence="7">
    <location>
        <begin position="438"/>
        <end position="458"/>
    </location>
</feature>
<proteinExistence type="inferred from homology"/>
<evidence type="ECO:0000256" key="5">
    <source>
        <dbReference type="ARBA" id="ARBA00023136"/>
    </source>
</evidence>
<dbReference type="eggNOG" id="KOG2489">
    <property type="taxonomic scope" value="Eukaryota"/>
</dbReference>
<sequence length="569" mass="66467">MTTEPAPAQQTPTRQQGNWFVRLLFQLVLFRLIYSYFSGPGTTVDPYTGLPPDIYACVTNDNKLDFENLENSGKIVFSRENQLYTHKRNNPFDQSKVTYKAHSKFYNDQDEPLYIFVFLIPHKAYEIKVVPFYKSTFKDGFEGHYIVKTLPLTKMKHITSSGISLMGNEDEDGEIIKEEVKHWIPRLDINLVYDLSDQVYSGSNPYFDDYTKHFDQGVFDPLLNLSQFWVLNEHYVHIESDNELDLTINYSTCSPMYYLLTNHMKNTGETKNRFGRQSNKEFDMLKRTLMTTNIYMLIFSACFILLHTLFSAFALKNDIQFWKNNDSMEGLSALSIIINFICDIIIGLYIFDSEEKSWLLLFEIALGVCASGWKVTKAVKIHTSLSYPFIRFESSKNYVESKTKEYDEIAIKYMSIAMTPCIVGYAIYSLYYLKHKSWYSYIISVAAGSVYTFGFIMMTPQLYINYKLQSVEHLPWRALIYKALNTFVDDVASFLIEMPWLHRLSCFRDDIIFFCYIYQRWKYRVDPSRNDWEPKKDGEAPALQNLEEVAPSTNITDDSDSKDTATRRK</sequence>
<dbReference type="AlphaFoldDB" id="L1LGB0"/>
<comment type="caution">
    <text evidence="8">The sequence shown here is derived from an EMBL/GenBank/DDBJ whole genome shotgun (WGS) entry which is preliminary data.</text>
</comment>
<dbReference type="VEuPathDB" id="PiroplasmaDB:BEWA_043160"/>
<keyword evidence="5 7" id="KW-0472">Membrane</keyword>
<reference evidence="8 9" key="1">
    <citation type="journal article" date="2012" name="BMC Genomics">
        <title>Comparative genomic analysis and phylogenetic position of Theileria equi.</title>
        <authorList>
            <person name="Kappmeyer L.S."/>
            <person name="Thiagarajan M."/>
            <person name="Herndon D.R."/>
            <person name="Ramsay J.D."/>
            <person name="Caler E."/>
            <person name="Djikeng A."/>
            <person name="Gillespie J.J."/>
            <person name="Lau A.O."/>
            <person name="Roalson E.H."/>
            <person name="Silva J.C."/>
            <person name="Silva M.G."/>
            <person name="Suarez C.E."/>
            <person name="Ueti M.W."/>
            <person name="Nene V.M."/>
            <person name="Mealey R.H."/>
            <person name="Knowles D.P."/>
            <person name="Brayton K.A."/>
        </authorList>
    </citation>
    <scope>NUCLEOTIDE SEQUENCE [LARGE SCALE GENOMIC DNA]</scope>
    <source>
        <strain evidence="8 9">WA</strain>
    </source>
</reference>
<dbReference type="KEGG" id="beq:BEWA_043160"/>
<feature type="transmembrane region" description="Helical" evidence="7">
    <location>
        <begin position="357"/>
        <end position="376"/>
    </location>
</feature>
<dbReference type="PANTHER" id="PTHR21347:SF0">
    <property type="entry name" value="LIPID SCRAMBLASE CLPTM1L"/>
    <property type="match status" value="1"/>
</dbReference>
<dbReference type="InterPro" id="IPR008429">
    <property type="entry name" value="CLPTM1"/>
</dbReference>
<dbReference type="GO" id="GO:0012505">
    <property type="term" value="C:endomembrane system"/>
    <property type="evidence" value="ECO:0007669"/>
    <property type="project" value="TreeGrafter"/>
</dbReference>
<keyword evidence="3 7" id="KW-0812">Transmembrane</keyword>